<protein>
    <recommendedName>
        <fullName evidence="8 9">Glutamyl-tRNA reductase</fullName>
        <shortName evidence="9">GluTR</shortName>
        <ecNumber evidence="3 9">1.2.1.70</ecNumber>
    </recommendedName>
</protein>
<feature type="binding site" evidence="9 11">
    <location>
        <position position="109"/>
    </location>
    <ligand>
        <name>substrate</name>
    </ligand>
</feature>
<evidence type="ECO:0000256" key="15">
    <source>
        <dbReference type="SAM" id="MobiDB-lite"/>
    </source>
</evidence>
<sequence length="457" mass="51295">MHILKVGINYKSTPVEIREKLTFSEQDMDHAMLFLKTQKSILENVIVSTCNRTEIYAVVDQIHTGRYYIKQFLSEWFQLEQDEFSSYLRIEESDGVVEHLFKVAAGLDSMVLGETQILGQVKQAFLTAQKMKTTGTILNELFKQAITFAKKAHKETAISEHAVSISYAAVELAKKIFGDLQNKHIVIFGAGKMGELAVKNLQGSGATKITMINRTFEKAVELAEKFGAVSEHAENLMDVLHDADILISSTGADSVVITREMLDPIQRKRKGSPLFLVDIAVPRDIDPEVGKLDSIFLYDIDDLQDIVDQNLASRQKAAESIAVMVEKEIVTFKEWLQTLGVVPVISALRQKALSIQADTMESIERKMPELSTREKKVLNKHTKSIINQLLKEPVTQAKELAAGKDSDEKLELFMEIFGIKEEVQKEMDKQSKKNTTVNETESNGKISFPLVDKLSTN</sequence>
<evidence type="ECO:0000256" key="13">
    <source>
        <dbReference type="PIRSR" id="PIRSR000445-4"/>
    </source>
</evidence>
<accession>A0A220U4N2</accession>
<keyword evidence="4 9" id="KW-0521">NADP</keyword>
<dbReference type="InterPro" id="IPR000343">
    <property type="entry name" value="4pyrrol_synth_GluRdtase"/>
</dbReference>
<dbReference type="InterPro" id="IPR015895">
    <property type="entry name" value="4pyrrol_synth_GluRdtase_N"/>
</dbReference>
<feature type="domain" description="Glutamyl-tRNA reductase N-terminal" evidence="18">
    <location>
        <begin position="6"/>
        <end position="156"/>
    </location>
</feature>
<keyword evidence="5 9" id="KW-0560">Oxidoreductase</keyword>
<dbReference type="PANTHER" id="PTHR43013:SF1">
    <property type="entry name" value="GLUTAMYL-TRNA REDUCTASE"/>
    <property type="match status" value="1"/>
</dbReference>
<feature type="domain" description="Tetrapyrrole biosynthesis glutamyl-tRNA reductase dimerisation" evidence="16">
    <location>
        <begin position="323"/>
        <end position="419"/>
    </location>
</feature>
<evidence type="ECO:0000256" key="8">
    <source>
        <dbReference type="ARBA" id="ARBA00068659"/>
    </source>
</evidence>
<dbReference type="Gene3D" id="3.30.460.30">
    <property type="entry name" value="Glutamyl-tRNA reductase, N-terminal domain"/>
    <property type="match status" value="1"/>
</dbReference>
<dbReference type="Pfam" id="PF00745">
    <property type="entry name" value="GlutR_dimer"/>
    <property type="match status" value="1"/>
</dbReference>
<evidence type="ECO:0000256" key="12">
    <source>
        <dbReference type="PIRSR" id="PIRSR000445-3"/>
    </source>
</evidence>
<evidence type="ECO:0000259" key="18">
    <source>
        <dbReference type="Pfam" id="PF05201"/>
    </source>
</evidence>
<evidence type="ECO:0000259" key="16">
    <source>
        <dbReference type="Pfam" id="PF00745"/>
    </source>
</evidence>
<name>A0A220U4N2_9BACI</name>
<feature type="binding site" evidence="9 12">
    <location>
        <begin position="189"/>
        <end position="194"/>
    </location>
    <ligand>
        <name>NADP(+)</name>
        <dbReference type="ChEBI" id="CHEBI:58349"/>
    </ligand>
</feature>
<dbReference type="OrthoDB" id="110209at2"/>
<comment type="pathway">
    <text evidence="1 9 14">Porphyrin-containing compound metabolism; protoporphyrin-IX biosynthesis; 5-aminolevulinate from L-glutamyl-tRNA(Glu): step 1/2.</text>
</comment>
<evidence type="ECO:0000256" key="5">
    <source>
        <dbReference type="ARBA" id="ARBA00023002"/>
    </source>
</evidence>
<dbReference type="EMBL" id="CP022315">
    <property type="protein sequence ID" value="ASK63050.1"/>
    <property type="molecule type" value="Genomic_DNA"/>
</dbReference>
<evidence type="ECO:0000313" key="20">
    <source>
        <dbReference type="Proteomes" id="UP000198312"/>
    </source>
</evidence>
<evidence type="ECO:0000256" key="14">
    <source>
        <dbReference type="RuleBase" id="RU000584"/>
    </source>
</evidence>
<comment type="miscellaneous">
    <text evidence="9">During catalysis, the active site Cys acts as a nucleophile attacking the alpha-carbonyl group of tRNA-bound glutamate with the formation of a thioester intermediate between enzyme and glutamate, and the concomitant release of tRNA(Glu). The thioester intermediate is finally reduced by direct hydride transfer from NADPH, to form the product GSA.</text>
</comment>
<dbReference type="FunFam" id="3.40.50.720:FF:000031">
    <property type="entry name" value="Glutamyl-tRNA reductase"/>
    <property type="match status" value="1"/>
</dbReference>
<dbReference type="InterPro" id="IPR036453">
    <property type="entry name" value="GluRdtase_dimer_dom_sf"/>
</dbReference>
<dbReference type="PANTHER" id="PTHR43013">
    <property type="entry name" value="GLUTAMYL-TRNA REDUCTASE"/>
    <property type="match status" value="1"/>
</dbReference>
<evidence type="ECO:0000256" key="4">
    <source>
        <dbReference type="ARBA" id="ARBA00022857"/>
    </source>
</evidence>
<comment type="domain">
    <text evidence="9">Possesses an unusual extended V-shaped dimeric structure with each monomer consisting of three distinct domains arranged along a curved 'spinal' alpha-helix. The N-terminal catalytic domain specifically recognizes the glutamate moiety of the substrate. The second domain is the NADPH-binding domain, and the third C-terminal domain is responsible for dimerization.</text>
</comment>
<organism evidence="19 20">
    <name type="scientific">Virgibacillus phasianinus</name>
    <dbReference type="NCBI Taxonomy" id="2017483"/>
    <lineage>
        <taxon>Bacteria</taxon>
        <taxon>Bacillati</taxon>
        <taxon>Bacillota</taxon>
        <taxon>Bacilli</taxon>
        <taxon>Bacillales</taxon>
        <taxon>Bacillaceae</taxon>
        <taxon>Virgibacillus</taxon>
    </lineage>
</organism>
<dbReference type="GO" id="GO:0008883">
    <property type="term" value="F:glutamyl-tRNA reductase activity"/>
    <property type="evidence" value="ECO:0007669"/>
    <property type="project" value="UniProtKB-UniRule"/>
</dbReference>
<dbReference type="CDD" id="cd05213">
    <property type="entry name" value="NAD_bind_Glutamyl_tRNA_reduct"/>
    <property type="match status" value="1"/>
</dbReference>
<dbReference type="InterPro" id="IPR006151">
    <property type="entry name" value="Shikm_DH/Glu-tRNA_Rdtase"/>
</dbReference>
<dbReference type="AlphaFoldDB" id="A0A220U4N2"/>
<comment type="similarity">
    <text evidence="2 9 14">Belongs to the glutamyl-tRNA reductase family.</text>
</comment>
<feature type="compositionally biased region" description="Polar residues" evidence="15">
    <location>
        <begin position="433"/>
        <end position="445"/>
    </location>
</feature>
<feature type="site" description="Important for activity" evidence="9 13">
    <location>
        <position position="99"/>
    </location>
</feature>
<evidence type="ECO:0000256" key="11">
    <source>
        <dbReference type="PIRSR" id="PIRSR000445-2"/>
    </source>
</evidence>
<dbReference type="Gene3D" id="3.40.50.720">
    <property type="entry name" value="NAD(P)-binding Rossmann-like Domain"/>
    <property type="match status" value="1"/>
</dbReference>
<dbReference type="Proteomes" id="UP000198312">
    <property type="component" value="Chromosome"/>
</dbReference>
<dbReference type="Pfam" id="PF05201">
    <property type="entry name" value="GlutR_N"/>
    <property type="match status" value="1"/>
</dbReference>
<dbReference type="InterPro" id="IPR036343">
    <property type="entry name" value="GluRdtase_N_sf"/>
</dbReference>
<feature type="binding site" evidence="9 11">
    <location>
        <position position="120"/>
    </location>
    <ligand>
        <name>substrate</name>
    </ligand>
</feature>
<evidence type="ECO:0000256" key="10">
    <source>
        <dbReference type="PIRSR" id="PIRSR000445-1"/>
    </source>
</evidence>
<evidence type="ECO:0000256" key="7">
    <source>
        <dbReference type="ARBA" id="ARBA00047464"/>
    </source>
</evidence>
<feature type="active site" description="Nucleophile" evidence="9 10">
    <location>
        <position position="50"/>
    </location>
</feature>
<proteinExistence type="inferred from homology"/>
<dbReference type="SUPFAM" id="SSF69742">
    <property type="entry name" value="Glutamyl tRNA-reductase catalytic, N-terminal domain"/>
    <property type="match status" value="1"/>
</dbReference>
<reference evidence="19 20" key="1">
    <citation type="submission" date="2017-07" db="EMBL/GenBank/DDBJ databases">
        <title>Virgibacillus sp. LM2416.</title>
        <authorList>
            <person name="Tak E.J."/>
            <person name="Bae J.-W."/>
        </authorList>
    </citation>
    <scope>NUCLEOTIDE SEQUENCE [LARGE SCALE GENOMIC DNA]</scope>
    <source>
        <strain evidence="19 20">LM2416</strain>
    </source>
</reference>
<dbReference type="KEGG" id="vil:CFK37_13300"/>
<dbReference type="NCBIfam" id="TIGR01035">
    <property type="entry name" value="hemA"/>
    <property type="match status" value="1"/>
</dbReference>
<feature type="binding site" evidence="9 11">
    <location>
        <begin position="49"/>
        <end position="52"/>
    </location>
    <ligand>
        <name>substrate</name>
    </ligand>
</feature>
<comment type="catalytic activity">
    <reaction evidence="7 9 14">
        <text>(S)-4-amino-5-oxopentanoate + tRNA(Glu) + NADP(+) = L-glutamyl-tRNA(Glu) + NADPH + H(+)</text>
        <dbReference type="Rhea" id="RHEA:12344"/>
        <dbReference type="Rhea" id="RHEA-COMP:9663"/>
        <dbReference type="Rhea" id="RHEA-COMP:9680"/>
        <dbReference type="ChEBI" id="CHEBI:15378"/>
        <dbReference type="ChEBI" id="CHEBI:57501"/>
        <dbReference type="ChEBI" id="CHEBI:57783"/>
        <dbReference type="ChEBI" id="CHEBI:58349"/>
        <dbReference type="ChEBI" id="CHEBI:78442"/>
        <dbReference type="ChEBI" id="CHEBI:78520"/>
        <dbReference type="EC" id="1.2.1.70"/>
    </reaction>
</comment>
<keyword evidence="20" id="KW-1185">Reference proteome</keyword>
<feature type="domain" description="Quinate/shikimate 5-dehydrogenase/glutamyl-tRNA reductase" evidence="17">
    <location>
        <begin position="171"/>
        <end position="306"/>
    </location>
</feature>
<gene>
    <name evidence="9" type="primary">hemA</name>
    <name evidence="19" type="ORF">CFK37_13300</name>
</gene>
<evidence type="ECO:0000313" key="19">
    <source>
        <dbReference type="EMBL" id="ASK63050.1"/>
    </source>
</evidence>
<feature type="binding site" evidence="9 11">
    <location>
        <begin position="114"/>
        <end position="116"/>
    </location>
    <ligand>
        <name>substrate</name>
    </ligand>
</feature>
<dbReference type="GO" id="GO:0019353">
    <property type="term" value="P:protoporphyrinogen IX biosynthetic process from glutamate"/>
    <property type="evidence" value="ECO:0007669"/>
    <property type="project" value="TreeGrafter"/>
</dbReference>
<dbReference type="HAMAP" id="MF_00087">
    <property type="entry name" value="Glu_tRNA_reductase"/>
    <property type="match status" value="1"/>
</dbReference>
<evidence type="ECO:0000256" key="3">
    <source>
        <dbReference type="ARBA" id="ARBA00012970"/>
    </source>
</evidence>
<dbReference type="InterPro" id="IPR015896">
    <property type="entry name" value="4pyrrol_synth_GluRdtase_dimer"/>
</dbReference>
<dbReference type="RefSeq" id="WP_089062309.1">
    <property type="nucleotide sequence ID" value="NZ_CP022315.1"/>
</dbReference>
<dbReference type="InterPro" id="IPR018214">
    <property type="entry name" value="GluRdtase_CS"/>
</dbReference>
<dbReference type="FunFam" id="3.30.460.30:FF:000001">
    <property type="entry name" value="Glutamyl-tRNA reductase"/>
    <property type="match status" value="1"/>
</dbReference>
<evidence type="ECO:0000256" key="1">
    <source>
        <dbReference type="ARBA" id="ARBA00005059"/>
    </source>
</evidence>
<dbReference type="UniPathway" id="UPA00251">
    <property type="reaction ID" value="UER00316"/>
</dbReference>
<feature type="region of interest" description="Disordered" evidence="15">
    <location>
        <begin position="425"/>
        <end position="457"/>
    </location>
</feature>
<dbReference type="PROSITE" id="PS00747">
    <property type="entry name" value="GLUTR"/>
    <property type="match status" value="1"/>
</dbReference>
<dbReference type="SUPFAM" id="SSF69075">
    <property type="entry name" value="Glutamyl tRNA-reductase dimerization domain"/>
    <property type="match status" value="1"/>
</dbReference>
<dbReference type="Pfam" id="PF01488">
    <property type="entry name" value="Shikimate_DH"/>
    <property type="match status" value="1"/>
</dbReference>
<evidence type="ECO:0000256" key="6">
    <source>
        <dbReference type="ARBA" id="ARBA00023244"/>
    </source>
</evidence>
<evidence type="ECO:0000256" key="9">
    <source>
        <dbReference type="HAMAP-Rule" id="MF_00087"/>
    </source>
</evidence>
<dbReference type="SUPFAM" id="SSF51735">
    <property type="entry name" value="NAD(P)-binding Rossmann-fold domains"/>
    <property type="match status" value="1"/>
</dbReference>
<dbReference type="GO" id="GO:0050661">
    <property type="term" value="F:NADP binding"/>
    <property type="evidence" value="ECO:0007669"/>
    <property type="project" value="InterPro"/>
</dbReference>
<dbReference type="InterPro" id="IPR036291">
    <property type="entry name" value="NAD(P)-bd_dom_sf"/>
</dbReference>
<dbReference type="PIRSF" id="PIRSF000445">
    <property type="entry name" value="4pyrrol_synth_GluRdtase"/>
    <property type="match status" value="1"/>
</dbReference>
<evidence type="ECO:0000256" key="2">
    <source>
        <dbReference type="ARBA" id="ARBA00005916"/>
    </source>
</evidence>
<comment type="function">
    <text evidence="9">Catalyzes the NADPH-dependent reduction of glutamyl-tRNA(Glu) to glutamate 1-semialdehyde (GSA).</text>
</comment>
<keyword evidence="6 9" id="KW-0627">Porphyrin biosynthesis</keyword>
<dbReference type="EC" id="1.2.1.70" evidence="3 9"/>
<evidence type="ECO:0000259" key="17">
    <source>
        <dbReference type="Pfam" id="PF01488"/>
    </source>
</evidence>
<comment type="subunit">
    <text evidence="9">Homodimer.</text>
</comment>